<dbReference type="Proteomes" id="UP001549773">
    <property type="component" value="Unassembled WGS sequence"/>
</dbReference>
<gene>
    <name evidence="1" type="ORF">ABXZ32_15485</name>
</gene>
<proteinExistence type="predicted"/>
<reference evidence="1 2" key="1">
    <citation type="submission" date="2024-07" db="EMBL/GenBank/DDBJ databases">
        <title>The genome sequence of type strain Sediminicola luteus GDMCC 1.2596T.</title>
        <authorList>
            <person name="Liu Y."/>
        </authorList>
    </citation>
    <scope>NUCLEOTIDE SEQUENCE [LARGE SCALE GENOMIC DNA]</scope>
    <source>
        <strain evidence="1 2">GDMCC 1.2596</strain>
    </source>
</reference>
<evidence type="ECO:0000313" key="2">
    <source>
        <dbReference type="Proteomes" id="UP001549773"/>
    </source>
</evidence>
<accession>A0ABV2TZT6</accession>
<comment type="caution">
    <text evidence="1">The sequence shown here is derived from an EMBL/GenBank/DDBJ whole genome shotgun (WGS) entry which is preliminary data.</text>
</comment>
<name>A0ABV2TZT6_9FLAO</name>
<sequence>MNKIFVILILVLGSCKATHENIMFDQKLDMCYNAKLEQRVKLLSVPKDQQFEYKNALMGFENGLLQIGLLENVDKASYLKLTHTLISKNQIKNNELKFVKGDRLEREFVDSIYQDLGCYSALVELYKLVDKNDFRYKIYNIGGHLQSDPNNTDLLISLIELIPESEFQKIEYRRIVLRSIYVLINK</sequence>
<evidence type="ECO:0000313" key="1">
    <source>
        <dbReference type="EMBL" id="MET7030806.1"/>
    </source>
</evidence>
<dbReference type="EMBL" id="JBEWYP010000012">
    <property type="protein sequence ID" value="MET7030806.1"/>
    <property type="molecule type" value="Genomic_DNA"/>
</dbReference>
<dbReference type="RefSeq" id="WP_354619594.1">
    <property type="nucleotide sequence ID" value="NZ_JBEWYP010000012.1"/>
</dbReference>
<dbReference type="PROSITE" id="PS51257">
    <property type="entry name" value="PROKAR_LIPOPROTEIN"/>
    <property type="match status" value="1"/>
</dbReference>
<keyword evidence="2" id="KW-1185">Reference proteome</keyword>
<protein>
    <submittedName>
        <fullName evidence="1">Uncharacterized protein</fullName>
    </submittedName>
</protein>
<organism evidence="1 2">
    <name type="scientific">Sediminicola luteus</name>
    <dbReference type="NCBI Taxonomy" id="319238"/>
    <lineage>
        <taxon>Bacteria</taxon>
        <taxon>Pseudomonadati</taxon>
        <taxon>Bacteroidota</taxon>
        <taxon>Flavobacteriia</taxon>
        <taxon>Flavobacteriales</taxon>
        <taxon>Flavobacteriaceae</taxon>
        <taxon>Sediminicola</taxon>
    </lineage>
</organism>